<evidence type="ECO:0000313" key="9">
    <source>
        <dbReference type="EMBL" id="SYX91782.1"/>
    </source>
</evidence>
<dbReference type="RefSeq" id="WP_119144264.1">
    <property type="nucleotide sequence ID" value="NZ_CBCSFL010000001.1"/>
</dbReference>
<dbReference type="Proteomes" id="UP000263595">
    <property type="component" value="Unassembled WGS sequence"/>
</dbReference>
<evidence type="ECO:0000256" key="1">
    <source>
        <dbReference type="ARBA" id="ARBA00004651"/>
    </source>
</evidence>
<feature type="transmembrane region" description="Helical" evidence="7">
    <location>
        <begin position="110"/>
        <end position="133"/>
    </location>
</feature>
<evidence type="ECO:0000256" key="5">
    <source>
        <dbReference type="ARBA" id="ARBA00022989"/>
    </source>
</evidence>
<dbReference type="Pfam" id="PF19300">
    <property type="entry name" value="BPD_transp_1_N"/>
    <property type="match status" value="1"/>
</dbReference>
<dbReference type="SUPFAM" id="SSF161098">
    <property type="entry name" value="MetI-like"/>
    <property type="match status" value="1"/>
</dbReference>
<dbReference type="Pfam" id="PF00528">
    <property type="entry name" value="BPD_transp_1"/>
    <property type="match status" value="1"/>
</dbReference>
<dbReference type="InterPro" id="IPR035906">
    <property type="entry name" value="MetI-like_sf"/>
</dbReference>
<comment type="similarity">
    <text evidence="7">Belongs to the binding-protein-dependent transport system permease family.</text>
</comment>
<evidence type="ECO:0000259" key="8">
    <source>
        <dbReference type="PROSITE" id="PS50928"/>
    </source>
</evidence>
<keyword evidence="10" id="KW-1185">Reference proteome</keyword>
<evidence type="ECO:0000256" key="4">
    <source>
        <dbReference type="ARBA" id="ARBA00022692"/>
    </source>
</evidence>
<dbReference type="OrthoDB" id="9805855at2"/>
<dbReference type="GO" id="GO:0005886">
    <property type="term" value="C:plasma membrane"/>
    <property type="evidence" value="ECO:0007669"/>
    <property type="project" value="UniProtKB-SubCell"/>
</dbReference>
<evidence type="ECO:0000256" key="7">
    <source>
        <dbReference type="RuleBase" id="RU363032"/>
    </source>
</evidence>
<organism evidence="9 10">
    <name type="scientific">Pseudomonas reidholzensis</name>
    <dbReference type="NCBI Taxonomy" id="1785162"/>
    <lineage>
        <taxon>Bacteria</taxon>
        <taxon>Pseudomonadati</taxon>
        <taxon>Pseudomonadota</taxon>
        <taxon>Gammaproteobacteria</taxon>
        <taxon>Pseudomonadales</taxon>
        <taxon>Pseudomonadaceae</taxon>
        <taxon>Pseudomonas</taxon>
    </lineage>
</organism>
<protein>
    <submittedName>
        <fullName evidence="9">Putative peptide transport system permease protein</fullName>
    </submittedName>
</protein>
<gene>
    <name evidence="9" type="ORF">CCOS865_04062</name>
</gene>
<keyword evidence="5 7" id="KW-1133">Transmembrane helix</keyword>
<evidence type="ECO:0000256" key="3">
    <source>
        <dbReference type="ARBA" id="ARBA00022475"/>
    </source>
</evidence>
<dbReference type="InterPro" id="IPR045621">
    <property type="entry name" value="BPD_transp_1_N"/>
</dbReference>
<keyword evidence="3" id="KW-1003">Cell membrane</keyword>
<dbReference type="PANTHER" id="PTHR43163">
    <property type="entry name" value="DIPEPTIDE TRANSPORT SYSTEM PERMEASE PROTEIN DPPB-RELATED"/>
    <property type="match status" value="1"/>
</dbReference>
<proteinExistence type="inferred from homology"/>
<keyword evidence="4 7" id="KW-0812">Transmembrane</keyword>
<comment type="subcellular location">
    <subcellularLocation>
        <location evidence="1 7">Cell membrane</location>
        <topology evidence="1 7">Multi-pass membrane protein</topology>
    </subcellularLocation>
</comment>
<reference evidence="10" key="1">
    <citation type="submission" date="2018-08" db="EMBL/GenBank/DDBJ databases">
        <authorList>
            <person name="Blom J."/>
        </authorList>
    </citation>
    <scope>NUCLEOTIDE SEQUENCE [LARGE SCALE GENOMIC DNA]</scope>
    <source>
        <strain evidence="10">CCOS 865</strain>
    </source>
</reference>
<feature type="transmembrane region" description="Helical" evidence="7">
    <location>
        <begin position="190"/>
        <end position="212"/>
    </location>
</feature>
<dbReference type="CDD" id="cd06261">
    <property type="entry name" value="TM_PBP2"/>
    <property type="match status" value="1"/>
</dbReference>
<accession>A0A383RXL7</accession>
<feature type="transmembrane region" description="Helical" evidence="7">
    <location>
        <begin position="145"/>
        <end position="170"/>
    </location>
</feature>
<evidence type="ECO:0000313" key="10">
    <source>
        <dbReference type="Proteomes" id="UP000263595"/>
    </source>
</evidence>
<dbReference type="AlphaFoldDB" id="A0A383RXL7"/>
<dbReference type="PANTHER" id="PTHR43163:SF9">
    <property type="entry name" value="ABC TRANSPORTER PERMEASE PROTEIN"/>
    <property type="match status" value="1"/>
</dbReference>
<dbReference type="GO" id="GO:0055085">
    <property type="term" value="P:transmembrane transport"/>
    <property type="evidence" value="ECO:0007669"/>
    <property type="project" value="InterPro"/>
</dbReference>
<evidence type="ECO:0000256" key="6">
    <source>
        <dbReference type="ARBA" id="ARBA00023136"/>
    </source>
</evidence>
<evidence type="ECO:0000256" key="2">
    <source>
        <dbReference type="ARBA" id="ARBA00022448"/>
    </source>
</evidence>
<feature type="domain" description="ABC transmembrane type-1" evidence="8">
    <location>
        <begin position="106"/>
        <end position="321"/>
    </location>
</feature>
<dbReference type="EMBL" id="UNOZ01000030">
    <property type="protein sequence ID" value="SYX91782.1"/>
    <property type="molecule type" value="Genomic_DNA"/>
</dbReference>
<name>A0A383RXL7_9PSED</name>
<sequence>MFDQSSRRRKSLKAVNSLSRSAVTILCVVVVNFVLMQMLPGDAAEVLAAESGSGSASTVIQLRQHFGLDRSVLEQFFAYLSNLAQLSLGVSPRFNLPVTELILSRLGNTLLLLLSAMGIALSSGVIAGVVMAANVGRWPDRLLSLLALLLYSVPAFWLGLMAIVFFAVKLEWLPTGGIVTVSQNNQGWDAALDICWHLVLPCLTLASFYVAIFARLTRSAMLEISQQDFVRTARAKGAGPLRVLLVHMLRNALVPVSTVAGMHFGALMGGALVIEVVFSWPGMGQLAMDSVMARDYSVVLGILLLASVLVIIANGLVDALHAWLDPRIAQD</sequence>
<dbReference type="InterPro" id="IPR000515">
    <property type="entry name" value="MetI-like"/>
</dbReference>
<feature type="transmembrane region" description="Helical" evidence="7">
    <location>
        <begin position="252"/>
        <end position="278"/>
    </location>
</feature>
<keyword evidence="2 7" id="KW-0813">Transport</keyword>
<dbReference type="Gene3D" id="1.10.3720.10">
    <property type="entry name" value="MetI-like"/>
    <property type="match status" value="1"/>
</dbReference>
<feature type="transmembrane region" description="Helical" evidence="7">
    <location>
        <begin position="21"/>
        <end position="39"/>
    </location>
</feature>
<feature type="transmembrane region" description="Helical" evidence="7">
    <location>
        <begin position="298"/>
        <end position="317"/>
    </location>
</feature>
<keyword evidence="6 7" id="KW-0472">Membrane</keyword>
<dbReference type="PROSITE" id="PS50928">
    <property type="entry name" value="ABC_TM1"/>
    <property type="match status" value="1"/>
</dbReference>